<keyword evidence="1" id="KW-0540">Nuclease</keyword>
<keyword evidence="6" id="KW-1185">Reference proteome</keyword>
<evidence type="ECO:0000259" key="4">
    <source>
        <dbReference type="SMART" id="SM00474"/>
    </source>
</evidence>
<dbReference type="CDD" id="cd06141">
    <property type="entry name" value="WRN_exo"/>
    <property type="match status" value="1"/>
</dbReference>
<keyword evidence="5" id="KW-0269">Exonuclease</keyword>
<sequence>MDNKSTNMPSDAPFSNQAHKSGPSGQRGKFFCKGGNKKRYVLLTFLFVLNSRPGSSGQQGKFFHESKNNKRKTGPPATSTPNSTASTATSTRATTDGSTPSKTTQSKILFGPHEIDTTVTTDPLITDQWICDTRAAHPTTDGKKIVVGLDCEWKPNRVRHQDNKIALLQLCIGNRCLILQLIYMDPVPDSLKAFLLDEMITFVGVGVGEDLAKLKGHYGLKCTNSVDLQKPCNAFLGIKMKKCMGLKGYAQEILGFELDKSKRATQSNWEQWNLKEMQIRYACLDAFISCLLGCKVLEAKSD</sequence>
<dbReference type="GO" id="GO:0008408">
    <property type="term" value="F:3'-5' exonuclease activity"/>
    <property type="evidence" value="ECO:0007669"/>
    <property type="project" value="InterPro"/>
</dbReference>
<dbReference type="GO" id="GO:0005634">
    <property type="term" value="C:nucleus"/>
    <property type="evidence" value="ECO:0007669"/>
    <property type="project" value="TreeGrafter"/>
</dbReference>
<dbReference type="InterPro" id="IPR036397">
    <property type="entry name" value="RNaseH_sf"/>
</dbReference>
<dbReference type="InterPro" id="IPR012337">
    <property type="entry name" value="RNaseH-like_sf"/>
</dbReference>
<dbReference type="PANTHER" id="PTHR13620:SF121">
    <property type="entry name" value="EMB|CAB82946.1-RELATED"/>
    <property type="match status" value="1"/>
</dbReference>
<dbReference type="PANTHER" id="PTHR13620">
    <property type="entry name" value="3-5 EXONUCLEASE"/>
    <property type="match status" value="1"/>
</dbReference>
<feature type="compositionally biased region" description="Polar residues" evidence="3">
    <location>
        <begin position="1"/>
        <end position="19"/>
    </location>
</feature>
<dbReference type="InterPro" id="IPR002562">
    <property type="entry name" value="3'-5'_exonuclease_dom"/>
</dbReference>
<feature type="region of interest" description="Disordered" evidence="3">
    <location>
        <begin position="1"/>
        <end position="30"/>
    </location>
</feature>
<dbReference type="InterPro" id="IPR051132">
    <property type="entry name" value="3-5_Exonuclease_domain"/>
</dbReference>
<dbReference type="GO" id="GO:0005737">
    <property type="term" value="C:cytoplasm"/>
    <property type="evidence" value="ECO:0007669"/>
    <property type="project" value="TreeGrafter"/>
</dbReference>
<dbReference type="Gene3D" id="3.30.420.10">
    <property type="entry name" value="Ribonuclease H-like superfamily/Ribonuclease H"/>
    <property type="match status" value="1"/>
</dbReference>
<dbReference type="SUPFAM" id="SSF53098">
    <property type="entry name" value="Ribonuclease H-like"/>
    <property type="match status" value="1"/>
</dbReference>
<proteinExistence type="predicted"/>
<dbReference type="SMART" id="SM00474">
    <property type="entry name" value="35EXOc"/>
    <property type="match status" value="1"/>
</dbReference>
<dbReference type="GO" id="GO:0006139">
    <property type="term" value="P:nucleobase-containing compound metabolic process"/>
    <property type="evidence" value="ECO:0007669"/>
    <property type="project" value="InterPro"/>
</dbReference>
<comment type="caution">
    <text evidence="5">The sequence shown here is derived from an EMBL/GenBank/DDBJ whole genome shotgun (WGS) entry which is preliminary data.</text>
</comment>
<dbReference type="EMBL" id="SWLB01000009">
    <property type="protein sequence ID" value="KAF3334758.1"/>
    <property type="molecule type" value="Genomic_DNA"/>
</dbReference>
<keyword evidence="2" id="KW-0378">Hydrolase</keyword>
<name>A0A833R7W6_9POAL</name>
<dbReference type="OrthoDB" id="446462at2759"/>
<evidence type="ECO:0000313" key="6">
    <source>
        <dbReference type="Proteomes" id="UP000623129"/>
    </source>
</evidence>
<feature type="region of interest" description="Disordered" evidence="3">
    <location>
        <begin position="54"/>
        <end position="110"/>
    </location>
</feature>
<dbReference type="Proteomes" id="UP000623129">
    <property type="component" value="Unassembled WGS sequence"/>
</dbReference>
<dbReference type="Pfam" id="PF01612">
    <property type="entry name" value="DNA_pol_A_exo1"/>
    <property type="match status" value="1"/>
</dbReference>
<dbReference type="AlphaFoldDB" id="A0A833R7W6"/>
<protein>
    <submittedName>
        <fullName evidence="5">Werner Syndrome-like exonuclease</fullName>
    </submittedName>
</protein>
<reference evidence="5" key="1">
    <citation type="submission" date="2020-01" db="EMBL/GenBank/DDBJ databases">
        <title>Genome sequence of Kobresia littledalei, the first chromosome-level genome in the family Cyperaceae.</title>
        <authorList>
            <person name="Qu G."/>
        </authorList>
    </citation>
    <scope>NUCLEOTIDE SEQUENCE</scope>
    <source>
        <strain evidence="5">C.B.Clarke</strain>
        <tissue evidence="5">Leaf</tissue>
    </source>
</reference>
<feature type="domain" description="3'-5' exonuclease" evidence="4">
    <location>
        <begin position="112"/>
        <end position="302"/>
    </location>
</feature>
<evidence type="ECO:0000256" key="2">
    <source>
        <dbReference type="ARBA" id="ARBA00022801"/>
    </source>
</evidence>
<dbReference type="FunFam" id="3.30.420.10:FF:000054">
    <property type="entry name" value="Werner Syndrome-like exonuclease"/>
    <property type="match status" value="1"/>
</dbReference>
<feature type="compositionally biased region" description="Low complexity" evidence="3">
    <location>
        <begin position="74"/>
        <end position="100"/>
    </location>
</feature>
<accession>A0A833R7W6</accession>
<evidence type="ECO:0000313" key="5">
    <source>
        <dbReference type="EMBL" id="KAF3334758.1"/>
    </source>
</evidence>
<evidence type="ECO:0000256" key="1">
    <source>
        <dbReference type="ARBA" id="ARBA00022722"/>
    </source>
</evidence>
<gene>
    <name evidence="5" type="ORF">FCM35_KLT21362</name>
</gene>
<organism evidence="5 6">
    <name type="scientific">Carex littledalei</name>
    <dbReference type="NCBI Taxonomy" id="544730"/>
    <lineage>
        <taxon>Eukaryota</taxon>
        <taxon>Viridiplantae</taxon>
        <taxon>Streptophyta</taxon>
        <taxon>Embryophyta</taxon>
        <taxon>Tracheophyta</taxon>
        <taxon>Spermatophyta</taxon>
        <taxon>Magnoliopsida</taxon>
        <taxon>Liliopsida</taxon>
        <taxon>Poales</taxon>
        <taxon>Cyperaceae</taxon>
        <taxon>Cyperoideae</taxon>
        <taxon>Cariceae</taxon>
        <taxon>Carex</taxon>
        <taxon>Carex subgen. Euthyceras</taxon>
    </lineage>
</organism>
<dbReference type="GO" id="GO:0003676">
    <property type="term" value="F:nucleic acid binding"/>
    <property type="evidence" value="ECO:0007669"/>
    <property type="project" value="InterPro"/>
</dbReference>
<evidence type="ECO:0000256" key="3">
    <source>
        <dbReference type="SAM" id="MobiDB-lite"/>
    </source>
</evidence>